<evidence type="ECO:0000313" key="2">
    <source>
        <dbReference type="Proteomes" id="UP000277671"/>
    </source>
</evidence>
<name>A0A495JWB0_9ACTN</name>
<dbReference type="OrthoDB" id="9787478at2"/>
<dbReference type="EMBL" id="RBKT01000001">
    <property type="protein sequence ID" value="RKR92835.1"/>
    <property type="molecule type" value="Genomic_DNA"/>
</dbReference>
<gene>
    <name evidence="1" type="ORF">BDK92_7317</name>
</gene>
<comment type="caution">
    <text evidence="1">The sequence shown here is derived from an EMBL/GenBank/DDBJ whole genome shotgun (WGS) entry which is preliminary data.</text>
</comment>
<dbReference type="RefSeq" id="WP_121160777.1">
    <property type="nucleotide sequence ID" value="NZ_RBKT01000001.1"/>
</dbReference>
<dbReference type="Proteomes" id="UP000277671">
    <property type="component" value="Unassembled WGS sequence"/>
</dbReference>
<organism evidence="1 2">
    <name type="scientific">Micromonospora pisi</name>
    <dbReference type="NCBI Taxonomy" id="589240"/>
    <lineage>
        <taxon>Bacteria</taxon>
        <taxon>Bacillati</taxon>
        <taxon>Actinomycetota</taxon>
        <taxon>Actinomycetes</taxon>
        <taxon>Micromonosporales</taxon>
        <taxon>Micromonosporaceae</taxon>
        <taxon>Micromonospora</taxon>
    </lineage>
</organism>
<keyword evidence="2" id="KW-1185">Reference proteome</keyword>
<dbReference type="InterPro" id="IPR011101">
    <property type="entry name" value="DUF5131"/>
</dbReference>
<sequence>MSETDIEWTKRAGTVGRTWNPTTGCDKISAGCGLPMSDDDQGEDGIGGCYACTMAKRLKAMGSAKYQNDGNPVTSGPGFGVTMHPDVLPEPLRWRKPSTVFVNSMSDLGHARITREFLTRVWAVMADTRQHTYQILTKRPRRMARILTDDCNCGAGHQSGVHFRSEMEWAATPHNPMYVPGLKHGLYHRMEWPLPNVWMGTSIELDKHTDRADDLRATPAVVRFISAEPLLGPLPSLDLTGIDWLIIGGESGPRSRPMHLDWVYELIGKARAAGTAVFVKQLGQRWAGTGKGGDWSTWPEDLRIREYPAGRTAVAA</sequence>
<dbReference type="Pfam" id="PF07505">
    <property type="entry name" value="DUF5131"/>
    <property type="match status" value="1"/>
</dbReference>
<accession>A0A495JWB0</accession>
<evidence type="ECO:0000313" key="1">
    <source>
        <dbReference type="EMBL" id="RKR92835.1"/>
    </source>
</evidence>
<proteinExistence type="predicted"/>
<protein>
    <submittedName>
        <fullName evidence="1">Protein gp37</fullName>
    </submittedName>
</protein>
<dbReference type="AlphaFoldDB" id="A0A495JWB0"/>
<reference evidence="1 2" key="1">
    <citation type="submission" date="2018-10" db="EMBL/GenBank/DDBJ databases">
        <title>Sequencing the genomes of 1000 actinobacteria strains.</title>
        <authorList>
            <person name="Klenk H.-P."/>
        </authorList>
    </citation>
    <scope>NUCLEOTIDE SEQUENCE [LARGE SCALE GENOMIC DNA]</scope>
    <source>
        <strain evidence="1 2">DSM 45175</strain>
    </source>
</reference>